<proteinExistence type="predicted"/>
<feature type="transmembrane region" description="Helical" evidence="1">
    <location>
        <begin position="7"/>
        <end position="25"/>
    </location>
</feature>
<protein>
    <submittedName>
        <fullName evidence="2">Uncharacterized protein</fullName>
    </submittedName>
</protein>
<keyword evidence="1" id="KW-1133">Transmembrane helix</keyword>
<sequence length="166" mass="19140">MNIYISTIFVMITIFIFSILAYEWGNKVIDNTLTQISKENEKNNIKILKNLISDVICSGINSERIINKEVKVVLKKQSVEISNGTNSLLFNITTIDGISYDVYLERGTLYIFIYNISAPYQDVDYIKYLGSSVYEFGGNITINYSNNVRYYYVNHSKVYIYDILIG</sequence>
<reference evidence="2 3" key="1">
    <citation type="submission" date="2020-04" db="EMBL/GenBank/DDBJ databases">
        <authorList>
            <consortium name="Genoscope - CEA"/>
            <person name="William W."/>
        </authorList>
    </citation>
    <scope>NUCLEOTIDE SEQUENCE [LARGE SCALE GENOMIC DNA]</scope>
    <source>
        <strain evidence="2 3">SG7</strain>
    </source>
</reference>
<evidence type="ECO:0000313" key="3">
    <source>
        <dbReference type="Proteomes" id="UP000679213"/>
    </source>
</evidence>
<keyword evidence="3" id="KW-1185">Reference proteome</keyword>
<evidence type="ECO:0000256" key="1">
    <source>
        <dbReference type="SAM" id="Phobius"/>
    </source>
</evidence>
<name>A0A8D6SXY3_9EURY</name>
<dbReference type="EMBL" id="LR792632">
    <property type="protein sequence ID" value="CAB3289151.1"/>
    <property type="molecule type" value="Genomic_DNA"/>
</dbReference>
<keyword evidence="1" id="KW-0472">Membrane</keyword>
<evidence type="ECO:0000313" key="2">
    <source>
        <dbReference type="EMBL" id="CAB3289151.1"/>
    </source>
</evidence>
<dbReference type="Proteomes" id="UP000679213">
    <property type="component" value="Chromosome I"/>
</dbReference>
<accession>A0A8D6SXY3</accession>
<organism evidence="2 3">
    <name type="scientific">Methanocaldococcus lauensis</name>
    <dbReference type="NCBI Taxonomy" id="2546128"/>
    <lineage>
        <taxon>Archaea</taxon>
        <taxon>Methanobacteriati</taxon>
        <taxon>Methanobacteriota</taxon>
        <taxon>Methanomada group</taxon>
        <taxon>Methanococci</taxon>
        <taxon>Methanococcales</taxon>
        <taxon>Methanocaldococcaceae</taxon>
        <taxon>Methanocaldococcus</taxon>
    </lineage>
</organism>
<gene>
    <name evidence="2" type="ORF">MLAUSG7_1081</name>
</gene>
<dbReference type="AlphaFoldDB" id="A0A8D6SXY3"/>
<dbReference type="GeneID" id="65883876"/>
<keyword evidence="1" id="KW-0812">Transmembrane</keyword>
<dbReference type="KEGG" id="mesg:MLAUSG7_1081"/>
<dbReference type="RefSeq" id="WP_214399440.1">
    <property type="nucleotide sequence ID" value="NZ_LR792632.1"/>
</dbReference>